<evidence type="ECO:0000256" key="1">
    <source>
        <dbReference type="SAM" id="Coils"/>
    </source>
</evidence>
<gene>
    <name evidence="3" type="ORF">N2K84_18640</name>
</gene>
<dbReference type="EMBL" id="JAPAAF010000050">
    <property type="protein sequence ID" value="MCW0484756.1"/>
    <property type="molecule type" value="Genomic_DNA"/>
</dbReference>
<feature type="domain" description="Rad50/SbcC-type AAA" evidence="2">
    <location>
        <begin position="5"/>
        <end position="261"/>
    </location>
</feature>
<dbReference type="Pfam" id="PF13476">
    <property type="entry name" value="AAA_23"/>
    <property type="match status" value="1"/>
</dbReference>
<dbReference type="Pfam" id="PF13558">
    <property type="entry name" value="SbcC_Walker_B"/>
    <property type="match status" value="1"/>
</dbReference>
<dbReference type="Proteomes" id="UP001163821">
    <property type="component" value="Unassembled WGS sequence"/>
</dbReference>
<dbReference type="SUPFAM" id="SSF52540">
    <property type="entry name" value="P-loop containing nucleoside triphosphate hydrolases"/>
    <property type="match status" value="2"/>
</dbReference>
<dbReference type="AlphaFoldDB" id="A0AA42CA12"/>
<name>A0AA42CA12_9BACT</name>
<dbReference type="PANTHER" id="PTHR32114">
    <property type="entry name" value="ABC TRANSPORTER ABCH.3"/>
    <property type="match status" value="1"/>
</dbReference>
<feature type="coiled-coil region" evidence="1">
    <location>
        <begin position="213"/>
        <end position="267"/>
    </location>
</feature>
<protein>
    <submittedName>
        <fullName evidence="3">AAA family ATPase</fullName>
    </submittedName>
</protein>
<proteinExistence type="predicted"/>
<keyword evidence="1" id="KW-0175">Coiled coil</keyword>
<feature type="coiled-coil region" evidence="1">
    <location>
        <begin position="340"/>
        <end position="441"/>
    </location>
</feature>
<dbReference type="PANTHER" id="PTHR32114:SF2">
    <property type="entry name" value="ABC TRANSPORTER ABCH.3"/>
    <property type="match status" value="1"/>
</dbReference>
<dbReference type="GO" id="GO:0006302">
    <property type="term" value="P:double-strand break repair"/>
    <property type="evidence" value="ECO:0007669"/>
    <property type="project" value="InterPro"/>
</dbReference>
<dbReference type="InterPro" id="IPR027417">
    <property type="entry name" value="P-loop_NTPase"/>
</dbReference>
<comment type="caution">
    <text evidence="3">The sequence shown here is derived from an EMBL/GenBank/DDBJ whole genome shotgun (WGS) entry which is preliminary data.</text>
</comment>
<accession>A0AA42CA12</accession>
<dbReference type="Gene3D" id="3.40.50.300">
    <property type="entry name" value="P-loop containing nucleotide triphosphate hydrolases"/>
    <property type="match status" value="2"/>
</dbReference>
<evidence type="ECO:0000313" key="3">
    <source>
        <dbReference type="EMBL" id="MCW0484756.1"/>
    </source>
</evidence>
<evidence type="ECO:0000259" key="2">
    <source>
        <dbReference type="Pfam" id="PF13476"/>
    </source>
</evidence>
<feature type="coiled-coil region" evidence="1">
    <location>
        <begin position="598"/>
        <end position="865"/>
    </location>
</feature>
<dbReference type="RefSeq" id="WP_282593347.1">
    <property type="nucleotide sequence ID" value="NZ_JAPAAF010000050.1"/>
</dbReference>
<evidence type="ECO:0000313" key="4">
    <source>
        <dbReference type="Proteomes" id="UP001163821"/>
    </source>
</evidence>
<dbReference type="GO" id="GO:0016887">
    <property type="term" value="F:ATP hydrolysis activity"/>
    <property type="evidence" value="ECO:0007669"/>
    <property type="project" value="InterPro"/>
</dbReference>
<organism evidence="3 4">
    <name type="scientific">Gaoshiqia sediminis</name>
    <dbReference type="NCBI Taxonomy" id="2986998"/>
    <lineage>
        <taxon>Bacteria</taxon>
        <taxon>Pseudomonadati</taxon>
        <taxon>Bacteroidota</taxon>
        <taxon>Bacteroidia</taxon>
        <taxon>Marinilabiliales</taxon>
        <taxon>Prolixibacteraceae</taxon>
        <taxon>Gaoshiqia</taxon>
    </lineage>
</organism>
<reference evidence="3" key="1">
    <citation type="submission" date="2022-10" db="EMBL/GenBank/DDBJ databases">
        <title>Gaoshiqiia sediminis gen. nov., sp. nov., isolated from coastal sediment.</title>
        <authorList>
            <person name="Yu W.X."/>
            <person name="Mu D.S."/>
            <person name="Du J.Z."/>
            <person name="Liang Y.Q."/>
        </authorList>
    </citation>
    <scope>NUCLEOTIDE SEQUENCE</scope>
    <source>
        <strain evidence="3">A06</strain>
    </source>
</reference>
<dbReference type="InterPro" id="IPR038729">
    <property type="entry name" value="Rad50/SbcC_AAA"/>
</dbReference>
<feature type="coiled-coil region" evidence="1">
    <location>
        <begin position="471"/>
        <end position="498"/>
    </location>
</feature>
<sequence length="1026" mass="118772">MIPVQLTIQGLYSYQDKQTIDFTKLTAANLFGIFGTVGSGKSSILEAITFAIYGRTDRLNLSGDNRYYNMMNLKSNELLIDFIFETGKEQTAYRATVKGKRNGKNFEDVKALDRSAYRKNGKEWIPIETDSLEQAIGLSYDNFKRTIIIPQGQFQEFLQLGNKDRTQMMKELFNLGKFEFYYKVTSLEAKNNANKQNIEGQLLQLGTVNPEQISGYKAQLEQLTNELAEQSKRLIEYRKTEEEFRKLQELTQKKADAEKAFKALQEQEPVFKSLEQKIARYEQCVVQFKHLLDALNQTNERVLAREKQIGQDETKLKTQEEEIATLGKQVEELKPRYEKREELKQKAGELERLLRMKELAKSVLQDDERLKKGTGICEQTITKLEKAKLERQKLDELVKAERAKLPDVALLSNVKAWYVEKNNLDKQLGETEKEIEKYLQEEKVNRQEVSKILAETLFSQLPPDADSEVSAQYLQNKTAEIKLKLKSLEEQANHIQVKAQLKMYAEDLDEGTACPLCGSLHHPELFKTDDIQEAQLKLHGERELYEKMMDQITKFGTRLNLLDSQLQFIRRHQQELSEKKADQQKRISAHAILFVWDKYREEAELAKAFQEAERIQDELKKKEEILGSLDKEIVQEEKNKERFQAEVEKIKTALAVHQTELKTIGQQLKLIDPEVYRSIQTAAIETEKAGLLQEYARLEKEYGELTKLLAEWTKLNDTLSGSLVVNRKELQQDQQQLLALKKQLDEQFTKTIYQSVDEVRQVLAEPIDLDREKQNLARFKDQMVRSKSQLEQLLKEIGDRVYDSDAHQKLLLEIAAVSELQKQKNQELGKTEELLKKLQKDLESQASLKKEQERLELRAENLKTMKSLFKASGFVNYVSSVYLQNLCNAANDRFFQLTRQKLSLEITPDNNFQVRDFMNGGKVRSVKTLSGGQTFQAALSLALALADNIQKITESNQNFFFLDEGFGSLDKDSLSVVFDTLKSLRKENRIVGVISHVEEMQQEIDVHLRIDNQEERGSRIWESWMD</sequence>
<keyword evidence="4" id="KW-1185">Reference proteome</keyword>